<evidence type="ECO:0000313" key="1">
    <source>
        <dbReference type="EMBL" id="PKA53083.1"/>
    </source>
</evidence>
<keyword evidence="2" id="KW-1185">Reference proteome</keyword>
<dbReference type="Proteomes" id="UP000236161">
    <property type="component" value="Unassembled WGS sequence"/>
</dbReference>
<proteinExistence type="predicted"/>
<evidence type="ECO:0000313" key="2">
    <source>
        <dbReference type="Proteomes" id="UP000236161"/>
    </source>
</evidence>
<protein>
    <submittedName>
        <fullName evidence="1">Uncharacterized protein</fullName>
    </submittedName>
</protein>
<organism evidence="1 2">
    <name type="scientific">Apostasia shenzhenica</name>
    <dbReference type="NCBI Taxonomy" id="1088818"/>
    <lineage>
        <taxon>Eukaryota</taxon>
        <taxon>Viridiplantae</taxon>
        <taxon>Streptophyta</taxon>
        <taxon>Embryophyta</taxon>
        <taxon>Tracheophyta</taxon>
        <taxon>Spermatophyta</taxon>
        <taxon>Magnoliopsida</taxon>
        <taxon>Liliopsida</taxon>
        <taxon>Asparagales</taxon>
        <taxon>Orchidaceae</taxon>
        <taxon>Apostasioideae</taxon>
        <taxon>Apostasia</taxon>
    </lineage>
</organism>
<accession>A0A2I0AC08</accession>
<sequence length="70" mass="8387">MYAKSQGYIIFKEIAPPPETVLMKRARRGQPPATQKYEDFHPQQYEELYHILEVIYNYKNINSSHMKRAK</sequence>
<dbReference type="EMBL" id="KZ452000">
    <property type="protein sequence ID" value="PKA53083.1"/>
    <property type="molecule type" value="Genomic_DNA"/>
</dbReference>
<name>A0A2I0AC08_9ASPA</name>
<reference evidence="1 2" key="1">
    <citation type="journal article" date="2017" name="Nature">
        <title>The Apostasia genome and the evolution of orchids.</title>
        <authorList>
            <person name="Zhang G.Q."/>
            <person name="Liu K.W."/>
            <person name="Li Z."/>
            <person name="Lohaus R."/>
            <person name="Hsiao Y.Y."/>
            <person name="Niu S.C."/>
            <person name="Wang J.Y."/>
            <person name="Lin Y.C."/>
            <person name="Xu Q."/>
            <person name="Chen L.J."/>
            <person name="Yoshida K."/>
            <person name="Fujiwara S."/>
            <person name="Wang Z.W."/>
            <person name="Zhang Y.Q."/>
            <person name="Mitsuda N."/>
            <person name="Wang M."/>
            <person name="Liu G.H."/>
            <person name="Pecoraro L."/>
            <person name="Huang H.X."/>
            <person name="Xiao X.J."/>
            <person name="Lin M."/>
            <person name="Wu X.Y."/>
            <person name="Wu W.L."/>
            <person name="Chen Y.Y."/>
            <person name="Chang S.B."/>
            <person name="Sakamoto S."/>
            <person name="Ohme-Takagi M."/>
            <person name="Yagi M."/>
            <person name="Zeng S.J."/>
            <person name="Shen C.Y."/>
            <person name="Yeh C.M."/>
            <person name="Luo Y.B."/>
            <person name="Tsai W.C."/>
            <person name="Van de Peer Y."/>
            <person name="Liu Z.J."/>
        </authorList>
    </citation>
    <scope>NUCLEOTIDE SEQUENCE [LARGE SCALE GENOMIC DNA]</scope>
    <source>
        <strain evidence="2">cv. Shenzhen</strain>
        <tissue evidence="1">Stem</tissue>
    </source>
</reference>
<dbReference type="AlphaFoldDB" id="A0A2I0AC08"/>
<gene>
    <name evidence="1" type="ORF">AXF42_Ash018991</name>
</gene>